<dbReference type="EMBL" id="VLLC01000014">
    <property type="protein sequence ID" value="TWI71225.1"/>
    <property type="molecule type" value="Genomic_DNA"/>
</dbReference>
<dbReference type="Proteomes" id="UP000318307">
    <property type="component" value="Unassembled WGS sequence"/>
</dbReference>
<accession>A0A562RQ52</accession>
<evidence type="ECO:0000313" key="3">
    <source>
        <dbReference type="Proteomes" id="UP000318307"/>
    </source>
</evidence>
<organism evidence="2 3">
    <name type="scientific">Desulfobotulus alkaliphilus</name>
    <dbReference type="NCBI Taxonomy" id="622671"/>
    <lineage>
        <taxon>Bacteria</taxon>
        <taxon>Pseudomonadati</taxon>
        <taxon>Thermodesulfobacteriota</taxon>
        <taxon>Desulfobacteria</taxon>
        <taxon>Desulfobacterales</taxon>
        <taxon>Desulfobacteraceae</taxon>
        <taxon>Desulfobotulus</taxon>
    </lineage>
</organism>
<reference evidence="2 3" key="1">
    <citation type="submission" date="2019-07" db="EMBL/GenBank/DDBJ databases">
        <title>Genome sequencing of 100 strains of the haloalkaliphilic chemolithoautotrophic sulfur-oxidizing bacterium Thioalkalivibrio.</title>
        <authorList>
            <person name="Muyzer G."/>
        </authorList>
    </citation>
    <scope>NUCLEOTIDE SEQUENCE [LARGE SCALE GENOMIC DNA]</scope>
    <source>
        <strain evidence="2 3">ASO4-4</strain>
    </source>
</reference>
<name>A0A562RQ52_9BACT</name>
<sequence>MQYLMIRKEADGLCRGERLSYIRKPFYTLHNAPEFVSYTPTFGPALQSVVGFSVLTAGQGFTHRPPLYPKSRPTSPVHGRAPAPQAF</sequence>
<keyword evidence="3" id="KW-1185">Reference proteome</keyword>
<evidence type="ECO:0000256" key="1">
    <source>
        <dbReference type="SAM" id="MobiDB-lite"/>
    </source>
</evidence>
<evidence type="ECO:0000313" key="2">
    <source>
        <dbReference type="EMBL" id="TWI71225.1"/>
    </source>
</evidence>
<feature type="region of interest" description="Disordered" evidence="1">
    <location>
        <begin position="63"/>
        <end position="87"/>
    </location>
</feature>
<proteinExistence type="predicted"/>
<gene>
    <name evidence="2" type="ORF">LZ24_02025</name>
</gene>
<protein>
    <submittedName>
        <fullName evidence="2">Uncharacterized protein</fullName>
    </submittedName>
</protein>
<dbReference type="AlphaFoldDB" id="A0A562RQ52"/>
<comment type="caution">
    <text evidence="2">The sequence shown here is derived from an EMBL/GenBank/DDBJ whole genome shotgun (WGS) entry which is preliminary data.</text>
</comment>